<feature type="region of interest" description="Disordered" evidence="4">
    <location>
        <begin position="1"/>
        <end position="23"/>
    </location>
</feature>
<name>A0A6A6NIK6_HEVBR</name>
<keyword evidence="3" id="KW-0539">Nucleus</keyword>
<evidence type="ECO:0000313" key="5">
    <source>
        <dbReference type="EMBL" id="KAF2325040.1"/>
    </source>
</evidence>
<dbReference type="EMBL" id="JAAGAX010000001">
    <property type="protein sequence ID" value="KAF2325040.1"/>
    <property type="molecule type" value="Genomic_DNA"/>
</dbReference>
<dbReference type="Pfam" id="PF15699">
    <property type="entry name" value="NPR1_interact"/>
    <property type="match status" value="1"/>
</dbReference>
<comment type="similarity">
    <text evidence="2">Belongs to the NPR1-interactor family.</text>
</comment>
<keyword evidence="6" id="KW-1185">Reference proteome</keyword>
<evidence type="ECO:0000256" key="3">
    <source>
        <dbReference type="ARBA" id="ARBA00023242"/>
    </source>
</evidence>
<feature type="compositionally biased region" description="Basic and acidic residues" evidence="4">
    <location>
        <begin position="41"/>
        <end position="55"/>
    </location>
</feature>
<evidence type="ECO:0000256" key="1">
    <source>
        <dbReference type="ARBA" id="ARBA00004123"/>
    </source>
</evidence>
<gene>
    <name evidence="5" type="ORF">GH714_022379</name>
</gene>
<proteinExistence type="inferred from homology"/>
<evidence type="ECO:0000256" key="4">
    <source>
        <dbReference type="SAM" id="MobiDB-lite"/>
    </source>
</evidence>
<sequence length="166" mass="18734">MENEKVDRAMASVYNDEDDEQEEQKVEKFFALIRGFQEARNNRRKDQVLEEEERKKKVKRLNDSQPSSSWDVKPLDASEEVSQDSQQPVHEYQIALDLQKKNNQQLVGQRVVEGNGTCCSSVVGTNGERLEDVKASCKSASDGGVSSISKGDDCEWFVSRTVGDDE</sequence>
<dbReference type="Proteomes" id="UP000467840">
    <property type="component" value="Chromosome 5"/>
</dbReference>
<evidence type="ECO:0008006" key="7">
    <source>
        <dbReference type="Google" id="ProtNLM"/>
    </source>
</evidence>
<reference evidence="5 6" key="1">
    <citation type="journal article" date="2020" name="Mol. Plant">
        <title>The Chromosome-Based Rubber Tree Genome Provides New Insights into Spurge Genome Evolution and Rubber Biosynthesis.</title>
        <authorList>
            <person name="Liu J."/>
            <person name="Shi C."/>
            <person name="Shi C.C."/>
            <person name="Li W."/>
            <person name="Zhang Q.J."/>
            <person name="Zhang Y."/>
            <person name="Li K."/>
            <person name="Lu H.F."/>
            <person name="Shi C."/>
            <person name="Zhu S.T."/>
            <person name="Xiao Z.Y."/>
            <person name="Nan H."/>
            <person name="Yue Y."/>
            <person name="Zhu X.G."/>
            <person name="Wu Y."/>
            <person name="Hong X.N."/>
            <person name="Fan G.Y."/>
            <person name="Tong Y."/>
            <person name="Zhang D."/>
            <person name="Mao C.L."/>
            <person name="Liu Y.L."/>
            <person name="Hao S.J."/>
            <person name="Liu W.Q."/>
            <person name="Lv M.Q."/>
            <person name="Zhang H.B."/>
            <person name="Liu Y."/>
            <person name="Hu-Tang G.R."/>
            <person name="Wang J.P."/>
            <person name="Wang J.H."/>
            <person name="Sun Y.H."/>
            <person name="Ni S.B."/>
            <person name="Chen W.B."/>
            <person name="Zhang X.C."/>
            <person name="Jiao Y.N."/>
            <person name="Eichler E.E."/>
            <person name="Li G.H."/>
            <person name="Liu X."/>
            <person name="Gao L.Z."/>
        </authorList>
    </citation>
    <scope>NUCLEOTIDE SEQUENCE [LARGE SCALE GENOMIC DNA]</scope>
    <source>
        <strain evidence="6">cv. GT1</strain>
        <tissue evidence="5">Leaf</tissue>
    </source>
</reference>
<dbReference type="AlphaFoldDB" id="A0A6A6NIK6"/>
<organism evidence="5 6">
    <name type="scientific">Hevea brasiliensis</name>
    <name type="common">Para rubber tree</name>
    <name type="synonym">Siphonia brasiliensis</name>
    <dbReference type="NCBI Taxonomy" id="3981"/>
    <lineage>
        <taxon>Eukaryota</taxon>
        <taxon>Viridiplantae</taxon>
        <taxon>Streptophyta</taxon>
        <taxon>Embryophyta</taxon>
        <taxon>Tracheophyta</taxon>
        <taxon>Spermatophyta</taxon>
        <taxon>Magnoliopsida</taxon>
        <taxon>eudicotyledons</taxon>
        <taxon>Gunneridae</taxon>
        <taxon>Pentapetalae</taxon>
        <taxon>rosids</taxon>
        <taxon>fabids</taxon>
        <taxon>Malpighiales</taxon>
        <taxon>Euphorbiaceae</taxon>
        <taxon>Crotonoideae</taxon>
        <taxon>Micrandreae</taxon>
        <taxon>Hevea</taxon>
    </lineage>
</organism>
<dbReference type="GO" id="GO:0010112">
    <property type="term" value="P:regulation of systemic acquired resistance"/>
    <property type="evidence" value="ECO:0007669"/>
    <property type="project" value="InterPro"/>
</dbReference>
<accession>A0A6A6NIK6</accession>
<feature type="region of interest" description="Disordered" evidence="4">
    <location>
        <begin position="41"/>
        <end position="88"/>
    </location>
</feature>
<protein>
    <recommendedName>
        <fullName evidence="7">Protein NIM1-INTERACTING 1-like</fullName>
    </recommendedName>
</protein>
<comment type="subcellular location">
    <subcellularLocation>
        <location evidence="1">Nucleus</location>
    </subcellularLocation>
</comment>
<dbReference type="InterPro" id="IPR031425">
    <property type="entry name" value="NPR1/NH1-interacting"/>
</dbReference>
<dbReference type="GO" id="GO:0005634">
    <property type="term" value="C:nucleus"/>
    <property type="evidence" value="ECO:0007669"/>
    <property type="project" value="UniProtKB-SubCell"/>
</dbReference>
<dbReference type="PANTHER" id="PTHR33669:SF1">
    <property type="entry name" value="PROTEIN NIM1-INTERACTING 1"/>
    <property type="match status" value="1"/>
</dbReference>
<evidence type="ECO:0000313" key="6">
    <source>
        <dbReference type="Proteomes" id="UP000467840"/>
    </source>
</evidence>
<evidence type="ECO:0000256" key="2">
    <source>
        <dbReference type="ARBA" id="ARBA00009937"/>
    </source>
</evidence>
<dbReference type="PANTHER" id="PTHR33669">
    <property type="entry name" value="PROTEIN NEGATIVE REGULATOR OF RESISTANCE"/>
    <property type="match status" value="1"/>
</dbReference>
<comment type="caution">
    <text evidence="5">The sequence shown here is derived from an EMBL/GenBank/DDBJ whole genome shotgun (WGS) entry which is preliminary data.</text>
</comment>